<dbReference type="Proteomes" id="UP001432322">
    <property type="component" value="Unassembled WGS sequence"/>
</dbReference>
<feature type="non-terminal residue" evidence="2">
    <location>
        <position position="1"/>
    </location>
</feature>
<dbReference type="EMBL" id="BTSY01000005">
    <property type="protein sequence ID" value="GMT27276.1"/>
    <property type="molecule type" value="Genomic_DNA"/>
</dbReference>
<feature type="region of interest" description="Disordered" evidence="1">
    <location>
        <begin position="92"/>
        <end position="119"/>
    </location>
</feature>
<organism evidence="2 3">
    <name type="scientific">Pristionchus fissidentatus</name>
    <dbReference type="NCBI Taxonomy" id="1538716"/>
    <lineage>
        <taxon>Eukaryota</taxon>
        <taxon>Metazoa</taxon>
        <taxon>Ecdysozoa</taxon>
        <taxon>Nematoda</taxon>
        <taxon>Chromadorea</taxon>
        <taxon>Rhabditida</taxon>
        <taxon>Rhabditina</taxon>
        <taxon>Diplogasteromorpha</taxon>
        <taxon>Diplogasteroidea</taxon>
        <taxon>Neodiplogasteridae</taxon>
        <taxon>Pristionchus</taxon>
    </lineage>
</organism>
<sequence>SDHLLGAATTSCLSVPPYSLPYSPMFTPYAAAPSPLSLLGALTAPTVPLLPSITPPVQLPYPQSTLLTDQWNLGLQLYLLMQQQKLLQPLKTDEKTIKEEEEPKLSPSQTATTASPNAFSIDHLLLESKSPSAE</sequence>
<protein>
    <recommendedName>
        <fullName evidence="4">Period</fullName>
    </recommendedName>
</protein>
<comment type="caution">
    <text evidence="2">The sequence shown here is derived from an EMBL/GenBank/DDBJ whole genome shotgun (WGS) entry which is preliminary data.</text>
</comment>
<proteinExistence type="predicted"/>
<feature type="compositionally biased region" description="Basic and acidic residues" evidence="1">
    <location>
        <begin position="92"/>
        <end position="104"/>
    </location>
</feature>
<name>A0AAV5W8Y4_9BILA</name>
<evidence type="ECO:0000313" key="2">
    <source>
        <dbReference type="EMBL" id="GMT27276.1"/>
    </source>
</evidence>
<reference evidence="2" key="1">
    <citation type="submission" date="2023-10" db="EMBL/GenBank/DDBJ databases">
        <title>Genome assembly of Pristionchus species.</title>
        <authorList>
            <person name="Yoshida K."/>
            <person name="Sommer R.J."/>
        </authorList>
    </citation>
    <scope>NUCLEOTIDE SEQUENCE</scope>
    <source>
        <strain evidence="2">RS5133</strain>
    </source>
</reference>
<dbReference type="AlphaFoldDB" id="A0AAV5W8Y4"/>
<evidence type="ECO:0000313" key="3">
    <source>
        <dbReference type="Proteomes" id="UP001432322"/>
    </source>
</evidence>
<feature type="compositionally biased region" description="Polar residues" evidence="1">
    <location>
        <begin position="106"/>
        <end position="118"/>
    </location>
</feature>
<feature type="non-terminal residue" evidence="2">
    <location>
        <position position="134"/>
    </location>
</feature>
<accession>A0AAV5W8Y4</accession>
<keyword evidence="3" id="KW-1185">Reference proteome</keyword>
<evidence type="ECO:0008006" key="4">
    <source>
        <dbReference type="Google" id="ProtNLM"/>
    </source>
</evidence>
<gene>
    <name evidence="2" type="ORF">PFISCL1PPCAC_18573</name>
</gene>
<evidence type="ECO:0000256" key="1">
    <source>
        <dbReference type="SAM" id="MobiDB-lite"/>
    </source>
</evidence>